<reference evidence="4 5" key="1">
    <citation type="submission" date="2015-03" db="EMBL/GenBank/DDBJ databases">
        <title>Draft genome sequence of Luteibacter yeojuensis strain SU11.</title>
        <authorList>
            <person name="Sulaiman J."/>
            <person name="Priya K."/>
            <person name="Chan K.-G."/>
        </authorList>
    </citation>
    <scope>NUCLEOTIDE SEQUENCE [LARGE SCALE GENOMIC DNA]</scope>
    <source>
        <strain evidence="4 5">SU11</strain>
    </source>
</reference>
<dbReference type="PROSITE" id="PS51186">
    <property type="entry name" value="GNAT"/>
    <property type="match status" value="1"/>
</dbReference>
<evidence type="ECO:0000256" key="2">
    <source>
        <dbReference type="ARBA" id="ARBA00023315"/>
    </source>
</evidence>
<dbReference type="InterPro" id="IPR000182">
    <property type="entry name" value="GNAT_dom"/>
</dbReference>
<dbReference type="Proteomes" id="UP000033651">
    <property type="component" value="Unassembled WGS sequence"/>
</dbReference>
<keyword evidence="1" id="KW-0808">Transferase</keyword>
<name>A0A0F3K8M1_9GAMM</name>
<dbReference type="GO" id="GO:0016747">
    <property type="term" value="F:acyltransferase activity, transferring groups other than amino-acyl groups"/>
    <property type="evidence" value="ECO:0007669"/>
    <property type="project" value="InterPro"/>
</dbReference>
<dbReference type="EMBL" id="JZRB01000047">
    <property type="protein sequence ID" value="KJV27600.1"/>
    <property type="molecule type" value="Genomic_DNA"/>
</dbReference>
<dbReference type="InterPro" id="IPR016181">
    <property type="entry name" value="Acyl_CoA_acyltransferase"/>
</dbReference>
<dbReference type="PATRIC" id="fig|345309.4.peg.3342"/>
<evidence type="ECO:0000256" key="1">
    <source>
        <dbReference type="ARBA" id="ARBA00022679"/>
    </source>
</evidence>
<dbReference type="CDD" id="cd04301">
    <property type="entry name" value="NAT_SF"/>
    <property type="match status" value="1"/>
</dbReference>
<evidence type="ECO:0000259" key="3">
    <source>
        <dbReference type="PROSITE" id="PS51186"/>
    </source>
</evidence>
<dbReference type="PANTHER" id="PTHR43800">
    <property type="entry name" value="PEPTIDYL-LYSINE N-ACETYLTRANSFERASE YJAB"/>
    <property type="match status" value="1"/>
</dbReference>
<dbReference type="Gene3D" id="3.40.630.30">
    <property type="match status" value="1"/>
</dbReference>
<organism evidence="4 5">
    <name type="scientific">Luteibacter yeojuensis</name>
    <dbReference type="NCBI Taxonomy" id="345309"/>
    <lineage>
        <taxon>Bacteria</taxon>
        <taxon>Pseudomonadati</taxon>
        <taxon>Pseudomonadota</taxon>
        <taxon>Gammaproteobacteria</taxon>
        <taxon>Lysobacterales</taxon>
        <taxon>Rhodanobacteraceae</taxon>
        <taxon>Luteibacter</taxon>
    </lineage>
</organism>
<keyword evidence="5" id="KW-1185">Reference proteome</keyword>
<dbReference type="SUPFAM" id="SSF55729">
    <property type="entry name" value="Acyl-CoA N-acyltransferases (Nat)"/>
    <property type="match status" value="1"/>
</dbReference>
<gene>
    <name evidence="4" type="ORF">VI08_17785</name>
</gene>
<sequence>MDTQPNIRPYTPGDNAPLFALWLRSVRATHTFLSEGDVQAIAPLVRDGALVALEVWVLEGGDGEHLGFMGLDGSKLEALFIDPAHAGQGGGTQLLAHARAIKGALTVDVNEQNPAALAFYQARGFVVTGRSPTDGDGRPFPILHLAEASR</sequence>
<feature type="domain" description="N-acetyltransferase" evidence="3">
    <location>
        <begin position="5"/>
        <end position="147"/>
    </location>
</feature>
<evidence type="ECO:0000313" key="4">
    <source>
        <dbReference type="EMBL" id="KJV27600.1"/>
    </source>
</evidence>
<proteinExistence type="predicted"/>
<dbReference type="Pfam" id="PF13508">
    <property type="entry name" value="Acetyltransf_7"/>
    <property type="match status" value="1"/>
</dbReference>
<dbReference type="OrthoDB" id="9789605at2"/>
<evidence type="ECO:0000313" key="5">
    <source>
        <dbReference type="Proteomes" id="UP000033651"/>
    </source>
</evidence>
<accession>A0A0F3K8M1</accession>
<dbReference type="PANTHER" id="PTHR43800:SF1">
    <property type="entry name" value="PEPTIDYL-LYSINE N-ACETYLTRANSFERASE YJAB"/>
    <property type="match status" value="1"/>
</dbReference>
<dbReference type="AlphaFoldDB" id="A0A0F3K8M1"/>
<comment type="caution">
    <text evidence="4">The sequence shown here is derived from an EMBL/GenBank/DDBJ whole genome shotgun (WGS) entry which is preliminary data.</text>
</comment>
<keyword evidence="2" id="KW-0012">Acyltransferase</keyword>
<dbReference type="RefSeq" id="WP_045830975.1">
    <property type="nucleotide sequence ID" value="NZ_JZRB01000047.1"/>
</dbReference>
<protein>
    <recommendedName>
        <fullName evidence="3">N-acetyltransferase domain-containing protein</fullName>
    </recommendedName>
</protein>